<dbReference type="Proteomes" id="UP001163321">
    <property type="component" value="Chromosome 12"/>
</dbReference>
<name>A0ACC0WKC8_9STRA</name>
<evidence type="ECO:0000313" key="1">
    <source>
        <dbReference type="EMBL" id="KAI9918481.1"/>
    </source>
</evidence>
<organism evidence="1 2">
    <name type="scientific">Peronosclerospora sorghi</name>
    <dbReference type="NCBI Taxonomy" id="230839"/>
    <lineage>
        <taxon>Eukaryota</taxon>
        <taxon>Sar</taxon>
        <taxon>Stramenopiles</taxon>
        <taxon>Oomycota</taxon>
        <taxon>Peronosporomycetes</taxon>
        <taxon>Peronosporales</taxon>
        <taxon>Peronosporaceae</taxon>
        <taxon>Peronosclerospora</taxon>
    </lineage>
</organism>
<reference evidence="1 2" key="1">
    <citation type="journal article" date="2022" name="bioRxiv">
        <title>The genome of the oomycete Peronosclerospora sorghi, a cosmopolitan pathogen of maize and sorghum, is inflated with dispersed pseudogenes.</title>
        <authorList>
            <person name="Fletcher K."/>
            <person name="Martin F."/>
            <person name="Isakeit T."/>
            <person name="Cavanaugh K."/>
            <person name="Magill C."/>
            <person name="Michelmore R."/>
        </authorList>
    </citation>
    <scope>NUCLEOTIDE SEQUENCE [LARGE SCALE GENOMIC DNA]</scope>
    <source>
        <strain evidence="1">P6</strain>
    </source>
</reference>
<sequence>MKNRNREQTGATGEEEEEKAPSSRPTLQEPKHNARSSGTPASASSERQEQGQGRASSPKRTSEEVTGACVTIKAGGLDLWSDSCFYLQIVALVRHMD</sequence>
<comment type="caution">
    <text evidence="1">The sequence shown here is derived from an EMBL/GenBank/DDBJ whole genome shotgun (WGS) entry which is preliminary data.</text>
</comment>
<gene>
    <name evidence="1" type="ORF">PsorP6_012003</name>
</gene>
<protein>
    <submittedName>
        <fullName evidence="1">Uncharacterized protein</fullName>
    </submittedName>
</protein>
<evidence type="ECO:0000313" key="2">
    <source>
        <dbReference type="Proteomes" id="UP001163321"/>
    </source>
</evidence>
<keyword evidence="2" id="KW-1185">Reference proteome</keyword>
<dbReference type="EMBL" id="CM047591">
    <property type="protein sequence ID" value="KAI9918481.1"/>
    <property type="molecule type" value="Genomic_DNA"/>
</dbReference>
<accession>A0ACC0WKC8</accession>
<proteinExistence type="predicted"/>